<evidence type="ECO:0000256" key="3">
    <source>
        <dbReference type="ARBA" id="ARBA00023002"/>
    </source>
</evidence>
<dbReference type="GO" id="GO:0005737">
    <property type="term" value="C:cytoplasm"/>
    <property type="evidence" value="ECO:0007669"/>
    <property type="project" value="TreeGrafter"/>
</dbReference>
<feature type="domain" description="Ketopantoate reductase N-terminal" evidence="4">
    <location>
        <begin position="116"/>
        <end position="267"/>
    </location>
</feature>
<dbReference type="AlphaFoldDB" id="A0A507CLW3"/>
<dbReference type="Pfam" id="PF08546">
    <property type="entry name" value="ApbA_C"/>
    <property type="match status" value="1"/>
</dbReference>
<reference evidence="6 7" key="1">
    <citation type="journal article" date="2019" name="Sci. Rep.">
        <title>Comparative genomics of chytrid fungi reveal insights into the obligate biotrophic and pathogenic lifestyle of Synchytrium endobioticum.</title>
        <authorList>
            <person name="van de Vossenberg B.T.L.H."/>
            <person name="Warris S."/>
            <person name="Nguyen H.D.T."/>
            <person name="van Gent-Pelzer M.P.E."/>
            <person name="Joly D.L."/>
            <person name="van de Geest H.C."/>
            <person name="Bonants P.J.M."/>
            <person name="Smith D.S."/>
            <person name="Levesque C.A."/>
            <person name="van der Lee T.A.J."/>
        </authorList>
    </citation>
    <scope>NUCLEOTIDE SEQUENCE [LARGE SCALE GENOMIC DNA]</scope>
    <source>
        <strain evidence="6 7">LEV6574</strain>
    </source>
</reference>
<comment type="caution">
    <text evidence="6">The sequence shown here is derived from an EMBL/GenBank/DDBJ whole genome shotgun (WGS) entry which is preliminary data.</text>
</comment>
<dbReference type="GO" id="GO:0015940">
    <property type="term" value="P:pantothenate biosynthetic process"/>
    <property type="evidence" value="ECO:0007669"/>
    <property type="project" value="InterPro"/>
</dbReference>
<sequence length="444" mass="48743">MVTSWAQSRNSSKSLEQVATGEARFAAMPVVKTTFVGREGIGNPIDEWRINKKNTVEMLSSLYSIVRSNLINVTKQRFTTTSCATQHQTTRRIFVSIVTGPSSYCLDMDNQQTPEILIVGAGAVGAFYGSRLAAAAARVSCICRSNYDVAKSTGFTIKSPYYGSYQFLPTAVYRTVQEAALSNTFDYVLVATKSLPDFENIPETIAPAIKAPNTAVVLLQNGVGVEQPYRAAFPNNPIISAVEYVSASQNNGLVIHNKWTRICLGNYYSPPRPQGVNAQRDARGIYLAQKLVDIFQAGGVQDAQFWEDISLARWHKVALNAAFNASAILTGGLTNADMVRDPVLRQHLKDVMDEIMTAAPKIIGKTFPRELAPADAILKSTERNEGSKPSMLLDFESGKALEIETILGEPARIARRHGLVLPRTESLYALLRPYNAKLLQKAKF</sequence>
<evidence type="ECO:0000256" key="2">
    <source>
        <dbReference type="ARBA" id="ARBA00022857"/>
    </source>
</evidence>
<dbReference type="InterPro" id="IPR013328">
    <property type="entry name" value="6PGD_dom2"/>
</dbReference>
<dbReference type="Gene3D" id="1.10.1040.10">
    <property type="entry name" value="N-(1-d-carboxylethyl)-l-norvaline Dehydrogenase, domain 2"/>
    <property type="match status" value="1"/>
</dbReference>
<accession>A0A507CLW3</accession>
<evidence type="ECO:0000313" key="6">
    <source>
        <dbReference type="EMBL" id="TPX39365.1"/>
    </source>
</evidence>
<evidence type="ECO:0000259" key="4">
    <source>
        <dbReference type="Pfam" id="PF02558"/>
    </source>
</evidence>
<gene>
    <name evidence="6" type="primary">PAN5</name>
    <name evidence="6" type="ORF">SeLEV6574_g07268</name>
</gene>
<dbReference type="Pfam" id="PF02558">
    <property type="entry name" value="ApbA"/>
    <property type="match status" value="1"/>
</dbReference>
<dbReference type="InterPro" id="IPR036291">
    <property type="entry name" value="NAD(P)-bd_dom_sf"/>
</dbReference>
<dbReference type="Proteomes" id="UP000320475">
    <property type="component" value="Unassembled WGS sequence"/>
</dbReference>
<feature type="domain" description="Ketopantoate reductase C-terminal" evidence="5">
    <location>
        <begin position="308"/>
        <end position="434"/>
    </location>
</feature>
<dbReference type="InterPro" id="IPR013332">
    <property type="entry name" value="KPR_N"/>
</dbReference>
<dbReference type="InterPro" id="IPR051402">
    <property type="entry name" value="KPR-Related"/>
</dbReference>
<organism evidence="6 7">
    <name type="scientific">Synchytrium endobioticum</name>
    <dbReference type="NCBI Taxonomy" id="286115"/>
    <lineage>
        <taxon>Eukaryota</taxon>
        <taxon>Fungi</taxon>
        <taxon>Fungi incertae sedis</taxon>
        <taxon>Chytridiomycota</taxon>
        <taxon>Chytridiomycota incertae sedis</taxon>
        <taxon>Chytridiomycetes</taxon>
        <taxon>Synchytriales</taxon>
        <taxon>Synchytriaceae</taxon>
        <taxon>Synchytrium</taxon>
    </lineage>
</organism>
<name>A0A507CLW3_9FUNG</name>
<dbReference type="SUPFAM" id="SSF48179">
    <property type="entry name" value="6-phosphogluconate dehydrogenase C-terminal domain-like"/>
    <property type="match status" value="1"/>
</dbReference>
<evidence type="ECO:0000313" key="7">
    <source>
        <dbReference type="Proteomes" id="UP000320475"/>
    </source>
</evidence>
<proteinExistence type="inferred from homology"/>
<dbReference type="InterPro" id="IPR003710">
    <property type="entry name" value="ApbA"/>
</dbReference>
<dbReference type="GO" id="GO:0008677">
    <property type="term" value="F:2-dehydropantoate 2-reductase activity"/>
    <property type="evidence" value="ECO:0007669"/>
    <property type="project" value="InterPro"/>
</dbReference>
<dbReference type="InterPro" id="IPR008927">
    <property type="entry name" value="6-PGluconate_DH-like_C_sf"/>
</dbReference>
<dbReference type="PANTHER" id="PTHR21708">
    <property type="entry name" value="PROBABLE 2-DEHYDROPANTOATE 2-REDUCTASE"/>
    <property type="match status" value="1"/>
</dbReference>
<evidence type="ECO:0000256" key="1">
    <source>
        <dbReference type="ARBA" id="ARBA00007870"/>
    </source>
</evidence>
<evidence type="ECO:0000259" key="5">
    <source>
        <dbReference type="Pfam" id="PF08546"/>
    </source>
</evidence>
<dbReference type="SUPFAM" id="SSF51735">
    <property type="entry name" value="NAD(P)-binding Rossmann-fold domains"/>
    <property type="match status" value="1"/>
</dbReference>
<comment type="similarity">
    <text evidence="1">Belongs to the ketopantoate reductase family.</text>
</comment>
<dbReference type="OrthoDB" id="3609at2759"/>
<dbReference type="FunFam" id="1.10.1040.10:FF:000017">
    <property type="entry name" value="2-dehydropantoate 2-reductase"/>
    <property type="match status" value="1"/>
</dbReference>
<dbReference type="Gene3D" id="3.40.50.720">
    <property type="entry name" value="NAD(P)-binding Rossmann-like Domain"/>
    <property type="match status" value="1"/>
</dbReference>
<keyword evidence="2" id="KW-0521">NADP</keyword>
<keyword evidence="3" id="KW-0560">Oxidoreductase</keyword>
<dbReference type="EMBL" id="QEAM01000493">
    <property type="protein sequence ID" value="TPX39365.1"/>
    <property type="molecule type" value="Genomic_DNA"/>
</dbReference>
<dbReference type="InterPro" id="IPR013752">
    <property type="entry name" value="KPA_reductase"/>
</dbReference>
<dbReference type="NCBIfam" id="TIGR00745">
    <property type="entry name" value="apbA_panE"/>
    <property type="match status" value="1"/>
</dbReference>
<protein>
    <submittedName>
        <fullName evidence="6">2-dehydropantoate 2-reductase</fullName>
    </submittedName>
</protein>
<dbReference type="PANTHER" id="PTHR21708:SF26">
    <property type="entry name" value="2-DEHYDROPANTOATE 2-REDUCTASE"/>
    <property type="match status" value="1"/>
</dbReference>